<accession>A0A4C1U464</accession>
<organism evidence="2 3">
    <name type="scientific">Eumeta variegata</name>
    <name type="common">Bagworm moth</name>
    <name type="synonym">Eumeta japonica</name>
    <dbReference type="NCBI Taxonomy" id="151549"/>
    <lineage>
        <taxon>Eukaryota</taxon>
        <taxon>Metazoa</taxon>
        <taxon>Ecdysozoa</taxon>
        <taxon>Arthropoda</taxon>
        <taxon>Hexapoda</taxon>
        <taxon>Insecta</taxon>
        <taxon>Pterygota</taxon>
        <taxon>Neoptera</taxon>
        <taxon>Endopterygota</taxon>
        <taxon>Lepidoptera</taxon>
        <taxon>Glossata</taxon>
        <taxon>Ditrysia</taxon>
        <taxon>Tineoidea</taxon>
        <taxon>Psychidae</taxon>
        <taxon>Oiketicinae</taxon>
        <taxon>Eumeta</taxon>
    </lineage>
</organism>
<reference evidence="2 3" key="1">
    <citation type="journal article" date="2019" name="Commun. Biol.">
        <title>The bagworm genome reveals a unique fibroin gene that provides high tensile strength.</title>
        <authorList>
            <person name="Kono N."/>
            <person name="Nakamura H."/>
            <person name="Ohtoshi R."/>
            <person name="Tomita M."/>
            <person name="Numata K."/>
            <person name="Arakawa K."/>
        </authorList>
    </citation>
    <scope>NUCLEOTIDE SEQUENCE [LARGE SCALE GENOMIC DNA]</scope>
</reference>
<evidence type="ECO:0000313" key="3">
    <source>
        <dbReference type="Proteomes" id="UP000299102"/>
    </source>
</evidence>
<gene>
    <name evidence="2" type="ORF">EVAR_93730_1</name>
</gene>
<evidence type="ECO:0000313" key="2">
    <source>
        <dbReference type="EMBL" id="GBP20616.1"/>
    </source>
</evidence>
<sequence length="112" mass="13378">MRRLDRHTESLRWRSPMDVLHHMSWNGKRINIDELYITRRVKQFNVTIFAFDRRRLNSAANFYRTARREIARNRRGLVKGNDKNITRGVGRVTESPPPARRRNDTRIPCPPP</sequence>
<evidence type="ECO:0000256" key="1">
    <source>
        <dbReference type="SAM" id="MobiDB-lite"/>
    </source>
</evidence>
<dbReference type="AlphaFoldDB" id="A0A4C1U464"/>
<proteinExistence type="predicted"/>
<name>A0A4C1U464_EUMVA</name>
<protein>
    <submittedName>
        <fullName evidence="2">Uncharacterized protein</fullName>
    </submittedName>
</protein>
<comment type="caution">
    <text evidence="2">The sequence shown here is derived from an EMBL/GenBank/DDBJ whole genome shotgun (WGS) entry which is preliminary data.</text>
</comment>
<dbReference type="Proteomes" id="UP000299102">
    <property type="component" value="Unassembled WGS sequence"/>
</dbReference>
<feature type="region of interest" description="Disordered" evidence="1">
    <location>
        <begin position="77"/>
        <end position="112"/>
    </location>
</feature>
<dbReference type="EMBL" id="BGZK01000120">
    <property type="protein sequence ID" value="GBP20616.1"/>
    <property type="molecule type" value="Genomic_DNA"/>
</dbReference>
<keyword evidence="3" id="KW-1185">Reference proteome</keyword>